<dbReference type="KEGG" id="bbig:BBBOND_0310660"/>
<keyword evidence="3" id="KW-1185">Reference proteome</keyword>
<dbReference type="RefSeq" id="XP_012769349.1">
    <property type="nucleotide sequence ID" value="XM_012913895.1"/>
</dbReference>
<keyword evidence="1" id="KW-0812">Transmembrane</keyword>
<dbReference type="VEuPathDB" id="PiroplasmaDB:BBBOND_0310660"/>
<gene>
    <name evidence="2" type="ORF">BBBOND_0310660</name>
</gene>
<dbReference type="GeneID" id="24565704"/>
<accession>A0A061D9D8</accession>
<keyword evidence="1" id="KW-0472">Membrane</keyword>
<dbReference type="AlphaFoldDB" id="A0A061D9D8"/>
<sequence>MSYEGKLCPKCNNECRSLQVCNCCFWCCIECRDNDCTYCKNFYYERETGTLSDHCQPPECKKQCNKCKKPNCECPCCRLRRSKFAPSQSTYSDTTQYVTSEQTYSSARSFAHDSYSPNVLPIIIAVVALIISVCVMIGFRIRPFHRVRDFCARKMNGLRRTH</sequence>
<organism evidence="2 3">
    <name type="scientific">Babesia bigemina</name>
    <dbReference type="NCBI Taxonomy" id="5866"/>
    <lineage>
        <taxon>Eukaryota</taxon>
        <taxon>Sar</taxon>
        <taxon>Alveolata</taxon>
        <taxon>Apicomplexa</taxon>
        <taxon>Aconoidasida</taxon>
        <taxon>Piroplasmida</taxon>
        <taxon>Babesiidae</taxon>
        <taxon>Babesia</taxon>
    </lineage>
</organism>
<dbReference type="Proteomes" id="UP000033188">
    <property type="component" value="Chromosome 3"/>
</dbReference>
<evidence type="ECO:0000256" key="1">
    <source>
        <dbReference type="SAM" id="Phobius"/>
    </source>
</evidence>
<protein>
    <submittedName>
        <fullName evidence="2">Uncharacterized protein</fullName>
    </submittedName>
</protein>
<feature type="transmembrane region" description="Helical" evidence="1">
    <location>
        <begin position="119"/>
        <end position="139"/>
    </location>
</feature>
<name>A0A061D9D8_BABBI</name>
<proteinExistence type="predicted"/>
<reference evidence="3" key="1">
    <citation type="journal article" date="2014" name="Nucleic Acids Res.">
        <title>The evolutionary dynamics of variant antigen genes in Babesia reveal a history of genomic innovation underlying host-parasite interaction.</title>
        <authorList>
            <person name="Jackson A.P."/>
            <person name="Otto T.D."/>
            <person name="Darby A."/>
            <person name="Ramaprasad A."/>
            <person name="Xia D."/>
            <person name="Echaide I.E."/>
            <person name="Farber M."/>
            <person name="Gahlot S."/>
            <person name="Gamble J."/>
            <person name="Gupta D."/>
            <person name="Gupta Y."/>
            <person name="Jackson L."/>
            <person name="Malandrin L."/>
            <person name="Malas T.B."/>
            <person name="Moussa E."/>
            <person name="Nair M."/>
            <person name="Reid A.J."/>
            <person name="Sanders M."/>
            <person name="Sharma J."/>
            <person name="Tracey A."/>
            <person name="Quail M.A."/>
            <person name="Weir W."/>
            <person name="Wastling J.M."/>
            <person name="Hall N."/>
            <person name="Willadsen P."/>
            <person name="Lingelbach K."/>
            <person name="Shiels B."/>
            <person name="Tait A."/>
            <person name="Berriman M."/>
            <person name="Allred D.R."/>
            <person name="Pain A."/>
        </authorList>
    </citation>
    <scope>NUCLEOTIDE SEQUENCE [LARGE SCALE GENOMIC DNA]</scope>
    <source>
        <strain evidence="3">Bond</strain>
    </source>
</reference>
<evidence type="ECO:0000313" key="2">
    <source>
        <dbReference type="EMBL" id="CDR97163.1"/>
    </source>
</evidence>
<dbReference type="EMBL" id="LK391709">
    <property type="protein sequence ID" value="CDR97163.1"/>
    <property type="molecule type" value="Genomic_DNA"/>
</dbReference>
<evidence type="ECO:0000313" key="3">
    <source>
        <dbReference type="Proteomes" id="UP000033188"/>
    </source>
</evidence>
<keyword evidence="1" id="KW-1133">Transmembrane helix</keyword>